<organism evidence="1 2">
    <name type="scientific">Nepenthes gracilis</name>
    <name type="common">Slender pitcher plant</name>
    <dbReference type="NCBI Taxonomy" id="150966"/>
    <lineage>
        <taxon>Eukaryota</taxon>
        <taxon>Viridiplantae</taxon>
        <taxon>Streptophyta</taxon>
        <taxon>Embryophyta</taxon>
        <taxon>Tracheophyta</taxon>
        <taxon>Spermatophyta</taxon>
        <taxon>Magnoliopsida</taxon>
        <taxon>eudicotyledons</taxon>
        <taxon>Gunneridae</taxon>
        <taxon>Pentapetalae</taxon>
        <taxon>Caryophyllales</taxon>
        <taxon>Nepenthaceae</taxon>
        <taxon>Nepenthes</taxon>
    </lineage>
</organism>
<keyword evidence="2" id="KW-1185">Reference proteome</keyword>
<proteinExistence type="predicted"/>
<name>A0AAD3T139_NEPGR</name>
<dbReference type="Proteomes" id="UP001279734">
    <property type="component" value="Unassembled WGS sequence"/>
</dbReference>
<comment type="caution">
    <text evidence="1">The sequence shown here is derived from an EMBL/GenBank/DDBJ whole genome shotgun (WGS) entry which is preliminary data.</text>
</comment>
<evidence type="ECO:0000313" key="2">
    <source>
        <dbReference type="Proteomes" id="UP001279734"/>
    </source>
</evidence>
<gene>
    <name evidence="1" type="ORF">Nepgr_022895</name>
</gene>
<evidence type="ECO:0000313" key="1">
    <source>
        <dbReference type="EMBL" id="GMH21053.1"/>
    </source>
</evidence>
<dbReference type="AlphaFoldDB" id="A0AAD3T139"/>
<dbReference type="EMBL" id="BSYO01000022">
    <property type="protein sequence ID" value="GMH21053.1"/>
    <property type="molecule type" value="Genomic_DNA"/>
</dbReference>
<reference evidence="1" key="1">
    <citation type="submission" date="2023-05" db="EMBL/GenBank/DDBJ databases">
        <title>Nepenthes gracilis genome sequencing.</title>
        <authorList>
            <person name="Fukushima K."/>
        </authorList>
    </citation>
    <scope>NUCLEOTIDE SEQUENCE</scope>
    <source>
        <strain evidence="1">SING2019-196</strain>
    </source>
</reference>
<protein>
    <submittedName>
        <fullName evidence="1">Uncharacterized protein</fullName>
    </submittedName>
</protein>
<sequence length="120" mass="12838">MMKIHPLVAKVSKCDALKVPLSQGKGSWSDTEAVCSVNEVVDKGGVFKPKRIYKPTDRGVLECNAKTAKKRDTWNALGSSIPTESARGTEASILDNSFAALQESEATDVQGVAATEREAN</sequence>
<accession>A0AAD3T139</accession>